<evidence type="ECO:0000313" key="2">
    <source>
        <dbReference type="Proteomes" id="UP000006038"/>
    </source>
</evidence>
<accession>J3LA23</accession>
<dbReference type="EnsemblPlants" id="OB02G14900.1">
    <property type="protein sequence ID" value="OB02G14900.1"/>
    <property type="gene ID" value="OB02G14900"/>
</dbReference>
<reference evidence="1" key="1">
    <citation type="submission" date="2013-04" db="UniProtKB">
        <authorList>
            <consortium name="EnsemblPlants"/>
        </authorList>
    </citation>
    <scope>IDENTIFICATION</scope>
</reference>
<organism evidence="1">
    <name type="scientific">Oryza brachyantha</name>
    <name type="common">malo sina</name>
    <dbReference type="NCBI Taxonomy" id="4533"/>
    <lineage>
        <taxon>Eukaryota</taxon>
        <taxon>Viridiplantae</taxon>
        <taxon>Streptophyta</taxon>
        <taxon>Embryophyta</taxon>
        <taxon>Tracheophyta</taxon>
        <taxon>Spermatophyta</taxon>
        <taxon>Magnoliopsida</taxon>
        <taxon>Liliopsida</taxon>
        <taxon>Poales</taxon>
        <taxon>Poaceae</taxon>
        <taxon>BOP clade</taxon>
        <taxon>Oryzoideae</taxon>
        <taxon>Oryzeae</taxon>
        <taxon>Oryzinae</taxon>
        <taxon>Oryza</taxon>
    </lineage>
</organism>
<dbReference type="HOGENOM" id="CLU_2577666_0_0_1"/>
<keyword evidence="2" id="KW-1185">Reference proteome</keyword>
<evidence type="ECO:0000313" key="1">
    <source>
        <dbReference type="EnsemblPlants" id="OB02G14900.1"/>
    </source>
</evidence>
<protein>
    <submittedName>
        <fullName evidence="1">Uncharacterized protein</fullName>
    </submittedName>
</protein>
<dbReference type="Gramene" id="OB02G14900.1">
    <property type="protein sequence ID" value="OB02G14900.1"/>
    <property type="gene ID" value="OB02G14900"/>
</dbReference>
<name>J3LA23_ORYBR</name>
<dbReference type="Proteomes" id="UP000006038">
    <property type="component" value="Unassembled WGS sequence"/>
</dbReference>
<sequence length="81" mass="9652">MIQSLNFPVYLMYSCFILDVHDIFKCILYVVDVMFPFHMTIMRNPHLGELEFTLLEQRTKHPLQQNQTFWGEKTDGLDLSL</sequence>
<dbReference type="AlphaFoldDB" id="J3LA23"/>
<proteinExistence type="predicted"/>